<dbReference type="GO" id="GO:0022857">
    <property type="term" value="F:transmembrane transporter activity"/>
    <property type="evidence" value="ECO:0007669"/>
    <property type="project" value="InterPro"/>
</dbReference>
<gene>
    <name evidence="6" type="ordered locus">Spiaf_0159</name>
</gene>
<feature type="transmembrane region" description="Helical" evidence="4">
    <location>
        <begin position="213"/>
        <end position="230"/>
    </location>
</feature>
<dbReference type="eggNOG" id="COG2814">
    <property type="taxonomic scope" value="Bacteria"/>
</dbReference>
<dbReference type="KEGG" id="sfc:Spiaf_0159"/>
<feature type="transmembrane region" description="Helical" evidence="4">
    <location>
        <begin position="134"/>
        <end position="153"/>
    </location>
</feature>
<feature type="transmembrane region" description="Helical" evidence="4">
    <location>
        <begin position="293"/>
        <end position="311"/>
    </location>
</feature>
<dbReference type="PANTHER" id="PTHR23531:SF1">
    <property type="entry name" value="QUINOLENE RESISTANCE PROTEIN NORA"/>
    <property type="match status" value="1"/>
</dbReference>
<evidence type="ECO:0000256" key="4">
    <source>
        <dbReference type="SAM" id="Phobius"/>
    </source>
</evidence>
<feature type="transmembrane region" description="Helical" evidence="4">
    <location>
        <begin position="267"/>
        <end position="287"/>
    </location>
</feature>
<feature type="transmembrane region" description="Helical" evidence="4">
    <location>
        <begin position="105"/>
        <end position="122"/>
    </location>
</feature>
<dbReference type="HOGENOM" id="CLU_717447_0_0_12"/>
<feature type="transmembrane region" description="Helical" evidence="4">
    <location>
        <begin position="359"/>
        <end position="380"/>
    </location>
</feature>
<dbReference type="InterPro" id="IPR036259">
    <property type="entry name" value="MFS_trans_sf"/>
</dbReference>
<accession>H9UFH5</accession>
<dbReference type="PANTHER" id="PTHR23531">
    <property type="entry name" value="QUINOLENE RESISTANCE PROTEIN NORA"/>
    <property type="match status" value="1"/>
</dbReference>
<dbReference type="Pfam" id="PF07690">
    <property type="entry name" value="MFS_1"/>
    <property type="match status" value="1"/>
</dbReference>
<evidence type="ECO:0000256" key="3">
    <source>
        <dbReference type="ARBA" id="ARBA00023136"/>
    </source>
</evidence>
<feature type="transmembrane region" description="Helical" evidence="4">
    <location>
        <begin position="75"/>
        <end position="93"/>
    </location>
</feature>
<protein>
    <submittedName>
        <fullName evidence="6">Arabinose efflux permease family protein</fullName>
    </submittedName>
</protein>
<dbReference type="Proteomes" id="UP000007383">
    <property type="component" value="Chromosome"/>
</dbReference>
<name>H9UFH5_SPIAZ</name>
<reference evidence="7" key="1">
    <citation type="journal article" date="2013" name="Stand. Genomic Sci.">
        <title>Complete genome sequence of the halophilic bacterium Spirochaeta africana type strain (Z-7692(T)) from the alkaline Lake Magadi in the East African Rift.</title>
        <authorList>
            <person name="Liolos K."/>
            <person name="Abt B."/>
            <person name="Scheuner C."/>
            <person name="Teshima H."/>
            <person name="Held B."/>
            <person name="Lapidus A."/>
            <person name="Nolan M."/>
            <person name="Lucas S."/>
            <person name="Deshpande S."/>
            <person name="Cheng J.F."/>
            <person name="Tapia R."/>
            <person name="Goodwin L.A."/>
            <person name="Pitluck S."/>
            <person name="Pagani I."/>
            <person name="Ivanova N."/>
            <person name="Mavromatis K."/>
            <person name="Mikhailova N."/>
            <person name="Huntemann M."/>
            <person name="Pati A."/>
            <person name="Chen A."/>
            <person name="Palaniappan K."/>
            <person name="Land M."/>
            <person name="Rohde M."/>
            <person name="Tindall B.J."/>
            <person name="Detter J.C."/>
            <person name="Goker M."/>
            <person name="Bristow J."/>
            <person name="Eisen J.A."/>
            <person name="Markowitz V."/>
            <person name="Hugenholtz P."/>
            <person name="Woyke T."/>
            <person name="Klenk H.P."/>
            <person name="Kyrpides N.C."/>
        </authorList>
    </citation>
    <scope>NUCLEOTIDE SEQUENCE</scope>
    <source>
        <strain evidence="7">ATCC 700263 / DSM 8902 / Z-7692</strain>
    </source>
</reference>
<dbReference type="SUPFAM" id="SSF103473">
    <property type="entry name" value="MFS general substrate transporter"/>
    <property type="match status" value="1"/>
</dbReference>
<keyword evidence="7" id="KW-1185">Reference proteome</keyword>
<dbReference type="InterPro" id="IPR020846">
    <property type="entry name" value="MFS_dom"/>
</dbReference>
<proteinExistence type="predicted"/>
<dbReference type="AlphaFoldDB" id="H9UFH5"/>
<organism evidence="6 7">
    <name type="scientific">Spirochaeta africana (strain ATCC 700263 / DSM 8902 / Z-7692)</name>
    <dbReference type="NCBI Taxonomy" id="889378"/>
    <lineage>
        <taxon>Bacteria</taxon>
        <taxon>Pseudomonadati</taxon>
        <taxon>Spirochaetota</taxon>
        <taxon>Spirochaetia</taxon>
        <taxon>Spirochaetales</taxon>
        <taxon>Spirochaetaceae</taxon>
        <taxon>Spirochaeta</taxon>
    </lineage>
</organism>
<dbReference type="EMBL" id="CP003282">
    <property type="protein sequence ID" value="AFG36268.1"/>
    <property type="molecule type" value="Genomic_DNA"/>
</dbReference>
<dbReference type="InterPro" id="IPR052714">
    <property type="entry name" value="MFS_Exporter"/>
</dbReference>
<evidence type="ECO:0000259" key="5">
    <source>
        <dbReference type="PROSITE" id="PS50850"/>
    </source>
</evidence>
<dbReference type="PROSITE" id="PS50850">
    <property type="entry name" value="MFS"/>
    <property type="match status" value="1"/>
</dbReference>
<feature type="transmembrane region" description="Helical" evidence="4">
    <location>
        <begin position="332"/>
        <end position="353"/>
    </location>
</feature>
<evidence type="ECO:0000256" key="1">
    <source>
        <dbReference type="ARBA" id="ARBA00022692"/>
    </source>
</evidence>
<keyword evidence="2 4" id="KW-1133">Transmembrane helix</keyword>
<evidence type="ECO:0000313" key="7">
    <source>
        <dbReference type="Proteomes" id="UP000007383"/>
    </source>
</evidence>
<sequence length="391" mass="42632">MQKQHAIPITLFFLAGAMFAGVSGNESFNLLPKHFALQGIHPAVTGFIMSFTGIGGIVVLPFLAFFVDHFRAKDILTVAVLLNILVPLIYFLPVPAAELYAVPRALQGSLFGIMMVGFNAALGHSLPPGNRSRGFALFGLMGQAGGLTAIAVGELIFDAGGLSRLYLFSFLLFSCSLLLVRLFPEEKHQQHATDPRLRDFVEVLGRRSMLPPLFWIFILGSGFGTMLAFLPDLVLERNLAMVRPFYIAYPITVAAIRISLSQYFDRFPLYRVLLLPVAMIPLSMLAVNAAQSIVLLAVAGICYGIAHGVMFPTLMGHLMDRSPVHFRGRMSLVFNLMFSFGLFVAGNIGRLFIDESVQGAFTGMAVISSLGLLLLLGVWLRAACTETGDRV</sequence>
<feature type="domain" description="Major facilitator superfamily (MFS) profile" evidence="5">
    <location>
        <begin position="162"/>
        <end position="391"/>
    </location>
</feature>
<dbReference type="InterPro" id="IPR011701">
    <property type="entry name" value="MFS"/>
</dbReference>
<evidence type="ECO:0000313" key="6">
    <source>
        <dbReference type="EMBL" id="AFG36268.1"/>
    </source>
</evidence>
<evidence type="ECO:0000256" key="2">
    <source>
        <dbReference type="ARBA" id="ARBA00022989"/>
    </source>
</evidence>
<keyword evidence="3 4" id="KW-0472">Membrane</keyword>
<feature type="transmembrane region" description="Helical" evidence="4">
    <location>
        <begin position="165"/>
        <end position="183"/>
    </location>
</feature>
<feature type="transmembrane region" description="Helical" evidence="4">
    <location>
        <begin position="40"/>
        <end position="63"/>
    </location>
</feature>
<keyword evidence="1 4" id="KW-0812">Transmembrane</keyword>
<dbReference type="RefSeq" id="WP_014454266.1">
    <property type="nucleotide sequence ID" value="NC_017098.1"/>
</dbReference>
<dbReference type="Gene3D" id="1.20.1250.20">
    <property type="entry name" value="MFS general substrate transporter like domains"/>
    <property type="match status" value="1"/>
</dbReference>
<dbReference type="STRING" id="889378.Spiaf_0159"/>
<dbReference type="PATRIC" id="fig|889378.3.peg.162"/>
<feature type="transmembrane region" description="Helical" evidence="4">
    <location>
        <begin position="242"/>
        <end position="260"/>
    </location>
</feature>